<dbReference type="GeneID" id="112045804"/>
<reference evidence="11" key="1">
    <citation type="submission" date="2025-08" db="UniProtKB">
        <authorList>
            <consortium name="RefSeq"/>
        </authorList>
    </citation>
    <scope>IDENTIFICATION</scope>
</reference>
<evidence type="ECO:0000313" key="10">
    <source>
        <dbReference type="Proteomes" id="UP001652582"/>
    </source>
</evidence>
<evidence type="ECO:0000256" key="7">
    <source>
        <dbReference type="ARBA" id="ARBA00029903"/>
    </source>
</evidence>
<dbReference type="Gene3D" id="1.20.90.10">
    <property type="entry name" value="Phospholipase A2 domain"/>
    <property type="match status" value="2"/>
</dbReference>
<dbReference type="GO" id="GO:0016042">
    <property type="term" value="P:lipid catabolic process"/>
    <property type="evidence" value="ECO:0007669"/>
    <property type="project" value="UniProtKB-KW"/>
</dbReference>
<dbReference type="AlphaFoldDB" id="A0A6J1MY94"/>
<dbReference type="KEGG" id="bany:112045804"/>
<dbReference type="InterPro" id="IPR033113">
    <property type="entry name" value="PLA2_histidine"/>
</dbReference>
<evidence type="ECO:0000256" key="5">
    <source>
        <dbReference type="ARBA" id="ARBA00022963"/>
    </source>
</evidence>
<keyword evidence="10" id="KW-1185">Reference proteome</keyword>
<keyword evidence="4" id="KW-0964">Secreted</keyword>
<comment type="cofactor">
    <cofactor evidence="1">
        <name>Ca(2+)</name>
        <dbReference type="ChEBI" id="CHEBI:29108"/>
    </cofactor>
</comment>
<feature type="signal peptide" evidence="8">
    <location>
        <begin position="1"/>
        <end position="37"/>
    </location>
</feature>
<evidence type="ECO:0000259" key="9">
    <source>
        <dbReference type="Pfam" id="PF05826"/>
    </source>
</evidence>
<evidence type="ECO:0000256" key="4">
    <source>
        <dbReference type="ARBA" id="ARBA00022525"/>
    </source>
</evidence>
<keyword evidence="6" id="KW-0443">Lipid metabolism</keyword>
<keyword evidence="8" id="KW-0732">Signal</keyword>
<keyword evidence="5" id="KW-0442">Lipid degradation</keyword>
<proteinExistence type="predicted"/>
<dbReference type="GO" id="GO:0005576">
    <property type="term" value="C:extracellular region"/>
    <property type="evidence" value="ECO:0007669"/>
    <property type="project" value="UniProtKB-SubCell"/>
</dbReference>
<comment type="subcellular location">
    <subcellularLocation>
        <location evidence="2">Secreted</location>
    </subcellularLocation>
</comment>
<evidence type="ECO:0000256" key="8">
    <source>
        <dbReference type="SAM" id="SignalP"/>
    </source>
</evidence>
<dbReference type="PANTHER" id="PTHR12253">
    <property type="entry name" value="RH14732P"/>
    <property type="match status" value="1"/>
</dbReference>
<evidence type="ECO:0000256" key="1">
    <source>
        <dbReference type="ARBA" id="ARBA00001913"/>
    </source>
</evidence>
<dbReference type="Proteomes" id="UP001652582">
    <property type="component" value="Chromosome 26"/>
</dbReference>
<protein>
    <recommendedName>
        <fullName evidence="3">phospholipase A2</fullName>
        <ecNumber evidence="3">3.1.1.4</ecNumber>
    </recommendedName>
    <alternativeName>
        <fullName evidence="7">Phosphatidylcholine 2-acylhydrolase</fullName>
    </alternativeName>
</protein>
<evidence type="ECO:0000313" key="11">
    <source>
        <dbReference type="RefSeq" id="XP_023937912.1"/>
    </source>
</evidence>
<dbReference type="CDD" id="cd00618">
    <property type="entry name" value="PLA2_like"/>
    <property type="match status" value="1"/>
</dbReference>
<dbReference type="EC" id="3.1.1.4" evidence="3"/>
<dbReference type="GO" id="GO:0004623">
    <property type="term" value="F:phospholipase A2 activity"/>
    <property type="evidence" value="ECO:0007669"/>
    <property type="project" value="UniProtKB-EC"/>
</dbReference>
<feature type="domain" description="Phospholipase A2-like central" evidence="9">
    <location>
        <begin position="274"/>
        <end position="338"/>
    </location>
</feature>
<dbReference type="Pfam" id="PF05826">
    <property type="entry name" value="Phospholip_A2_2"/>
    <property type="match status" value="2"/>
</dbReference>
<name>A0A6J1MY94_BICAN</name>
<evidence type="ECO:0000256" key="3">
    <source>
        <dbReference type="ARBA" id="ARBA00013278"/>
    </source>
</evidence>
<feature type="domain" description="Phospholipase A2-like central" evidence="9">
    <location>
        <begin position="349"/>
        <end position="443"/>
    </location>
</feature>
<dbReference type="GO" id="GO:0006644">
    <property type="term" value="P:phospholipid metabolic process"/>
    <property type="evidence" value="ECO:0007669"/>
    <property type="project" value="InterPro"/>
</dbReference>
<dbReference type="SUPFAM" id="SSF48619">
    <property type="entry name" value="Phospholipase A2, PLA2"/>
    <property type="match status" value="2"/>
</dbReference>
<dbReference type="CDD" id="cd04704">
    <property type="entry name" value="PLA2_bee_venom_like"/>
    <property type="match status" value="1"/>
</dbReference>
<feature type="chain" id="PRO_5026664072" description="phospholipase A2" evidence="8">
    <location>
        <begin position="38"/>
        <end position="476"/>
    </location>
</feature>
<accession>A0A6J1MY94</accession>
<dbReference type="OrthoDB" id="6075074at2759"/>
<organism evidence="10 11">
    <name type="scientific">Bicyclus anynana</name>
    <name type="common">Squinting bush brown butterfly</name>
    <dbReference type="NCBI Taxonomy" id="110368"/>
    <lineage>
        <taxon>Eukaryota</taxon>
        <taxon>Metazoa</taxon>
        <taxon>Ecdysozoa</taxon>
        <taxon>Arthropoda</taxon>
        <taxon>Hexapoda</taxon>
        <taxon>Insecta</taxon>
        <taxon>Pterygota</taxon>
        <taxon>Neoptera</taxon>
        <taxon>Endopterygota</taxon>
        <taxon>Lepidoptera</taxon>
        <taxon>Glossata</taxon>
        <taxon>Ditrysia</taxon>
        <taxon>Papilionoidea</taxon>
        <taxon>Nymphalidae</taxon>
        <taxon>Satyrinae</taxon>
        <taxon>Satyrini</taxon>
        <taxon>Mycalesina</taxon>
        <taxon>Bicyclus</taxon>
    </lineage>
</organism>
<evidence type="ECO:0000256" key="2">
    <source>
        <dbReference type="ARBA" id="ARBA00004613"/>
    </source>
</evidence>
<evidence type="ECO:0000256" key="6">
    <source>
        <dbReference type="ARBA" id="ARBA00023098"/>
    </source>
</evidence>
<dbReference type="RefSeq" id="XP_023937912.1">
    <property type="nucleotide sequence ID" value="XM_024082144.2"/>
</dbReference>
<sequence length="476" mass="55665">MELKSPKAKKKSPIVLSWKKMLRTPVLLLLLLGSINCDSDSDSDVDVDVETSNSTHRLSGLKLRHRSAHVHPKSNDTLVKDKQILNDIRYLRRRLNKEMVNFVMTDSLVDGEIENRVHYNGVSAKETSVAPDGSGLKLRQLTDGRHLVQVIYTPNGVLQDCEYITSTKSARHFIKTLRKELKMALDEESYRILEKRPKNSDDERYYRHFGNVTFRILKNGDKLPTDVARWFNYDRLKTECFERHEELTLMMENRKKISENSLQRSRRSLRENFIMPGTKWCGAGQLAERYNELGADRNEDRCCRAHDNCRMNIGGFKRRFGYFNFSPFTISHCRCDRRKKRDSMELLRVPGTKWCGKGYSATRYSQLGGYTRTDRCCRVHDLRCPFWIGGMEKKYGLYNWRVNTLMHCRCDERFRACLKLADTSVSNMVGKLFFNVVQTKCFILKPVKVCTQRSWWGKCTRRGAIKQAFLRDNLPY</sequence>
<dbReference type="PROSITE" id="PS00118">
    <property type="entry name" value="PA2_HIS"/>
    <property type="match status" value="1"/>
</dbReference>
<gene>
    <name evidence="11" type="primary">LOC112045804</name>
</gene>
<dbReference type="InterPro" id="IPR036444">
    <property type="entry name" value="PLipase_A2_dom_sf"/>
</dbReference>
<dbReference type="InterPro" id="IPR016090">
    <property type="entry name" value="PLA2-like_dom"/>
</dbReference>
<dbReference type="GO" id="GO:0050482">
    <property type="term" value="P:arachidonate secretion"/>
    <property type="evidence" value="ECO:0007669"/>
    <property type="project" value="InterPro"/>
</dbReference>